<feature type="chain" id="PRO_5044624375" evidence="1">
    <location>
        <begin position="17"/>
        <end position="165"/>
    </location>
</feature>
<reference evidence="2" key="1">
    <citation type="submission" date="2014-03" db="EMBL/GenBank/DDBJ databases">
        <title>The whipworm genome and dual-species transcriptomics of an intimate host-pathogen interaction.</title>
        <authorList>
            <person name="Foth B.J."/>
            <person name="Tsai I.J."/>
            <person name="Reid A.J."/>
            <person name="Bancroft A.J."/>
            <person name="Nichol S."/>
            <person name="Tracey A."/>
            <person name="Holroyd N."/>
            <person name="Cotton J.A."/>
            <person name="Stanley E.J."/>
            <person name="Zarowiecki M."/>
            <person name="Liu J.Z."/>
            <person name="Huckvale T."/>
            <person name="Cooper P.J."/>
            <person name="Grencis R.K."/>
            <person name="Berriman M."/>
        </authorList>
    </citation>
    <scope>NUCLEOTIDE SEQUENCE [LARGE SCALE GENOMIC DNA]</scope>
    <source>
        <strain evidence="2">Edinburgh</strain>
    </source>
</reference>
<accession>A0A5S6QY82</accession>
<keyword evidence="2" id="KW-1185">Reference proteome</keyword>
<dbReference type="WBParaSite" id="TMUE_0000000541.1">
    <property type="protein sequence ID" value="TMUE_0000000541.1"/>
    <property type="gene ID" value="WBGene00296481"/>
</dbReference>
<evidence type="ECO:0000313" key="2">
    <source>
        <dbReference type="Proteomes" id="UP000046395"/>
    </source>
</evidence>
<dbReference type="Proteomes" id="UP000046395">
    <property type="component" value="Unassembled WGS sequence"/>
</dbReference>
<reference evidence="3 4" key="2">
    <citation type="submission" date="2019-12" db="UniProtKB">
        <authorList>
            <consortium name="WormBaseParasite"/>
        </authorList>
    </citation>
    <scope>IDENTIFICATION</scope>
</reference>
<dbReference type="AlphaFoldDB" id="A0A5S6QY82"/>
<evidence type="ECO:0000256" key="1">
    <source>
        <dbReference type="SAM" id="SignalP"/>
    </source>
</evidence>
<evidence type="ECO:0000313" key="4">
    <source>
        <dbReference type="WBParaSite" id="TMUE_3000012215.1"/>
    </source>
</evidence>
<feature type="signal peptide" evidence="1">
    <location>
        <begin position="1"/>
        <end position="16"/>
    </location>
</feature>
<protein>
    <submittedName>
        <fullName evidence="3 4">SCP domain-containing protein</fullName>
    </submittedName>
</protein>
<dbReference type="Gene3D" id="3.40.33.10">
    <property type="entry name" value="CAP"/>
    <property type="match status" value="1"/>
</dbReference>
<organism evidence="2 4">
    <name type="scientific">Trichuris muris</name>
    <name type="common">Mouse whipworm</name>
    <dbReference type="NCBI Taxonomy" id="70415"/>
    <lineage>
        <taxon>Eukaryota</taxon>
        <taxon>Metazoa</taxon>
        <taxon>Ecdysozoa</taxon>
        <taxon>Nematoda</taxon>
        <taxon>Enoplea</taxon>
        <taxon>Dorylaimia</taxon>
        <taxon>Trichinellida</taxon>
        <taxon>Trichuridae</taxon>
        <taxon>Trichuris</taxon>
    </lineage>
</organism>
<sequence>MFSLLLLCFGLHGVQMAEVQRGRPVPFTVEEMYTMLALHNMKRSEAKAEVSGQMIYQSNMECLTNVSVELAIYAQQLADSCADIHAWNDTYGVAVYKKNGVGRPGPYDYINAAERMIETMTGATYSDRFIGTKDTTSDVAEQCANRMQELCAFIPTKQMQTPFPS</sequence>
<evidence type="ECO:0000313" key="3">
    <source>
        <dbReference type="WBParaSite" id="TMUE_0000000541.1"/>
    </source>
</evidence>
<keyword evidence="1" id="KW-0732">Signal</keyword>
<name>A0A5S6QY82_TRIMR</name>
<dbReference type="WBParaSite" id="TMUE_3000012215.1">
    <property type="protein sequence ID" value="TMUE_3000012215.1"/>
    <property type="gene ID" value="WBGene00294696"/>
</dbReference>
<dbReference type="SUPFAM" id="SSF55797">
    <property type="entry name" value="PR-1-like"/>
    <property type="match status" value="1"/>
</dbReference>
<proteinExistence type="predicted"/>
<dbReference type="InterPro" id="IPR035940">
    <property type="entry name" value="CAP_sf"/>
</dbReference>